<comment type="subcellular location">
    <subcellularLocation>
        <location evidence="1">Nucleus</location>
    </subcellularLocation>
</comment>
<sequence length="572" mass="64579">MEAINVKVLDSDKAVGNRINLKGVSSACVYESGISVSAEKRTVRNYRNFIKSGLPHRLLFYHDSEWKDFTIGFFELVREDFQSKKAIIEVNYQNRQFLLDFVRMLHIDSETGLSMPIAWIDEHGKCFFPEVYPEFHASHGFHKGKNVHVACVSNGTREMDAYMEIFASPAESSNTEYLCVKEKQSDVGKCFCENNAAFVDSEAMGENEPCSPYLSKAFGSQKMEAASTGAVSDGHVHALVQRFFLSGMFPFVGAKDIVSISRTPKINNLGEVRFHGFQKQLEITEHLRGNANVIYAWLPGTKSAVEDVISGKDMRIEKPTRGTFYGLGIHLVPVNSPSICVDYTDVDENGLCYMMLCRIILGSLELVYPGSKQFQPSNENYDSGIDDLQNPKHYVIWDMNMHTHIYPEYVVTFKFSSEARELIGKESVSNVSGVSNGTSHVSLVKIYEDSVDVIFSYQEENRDLPLNSAQNYYGKAKSFGRIPKPASPWMPFSMLFAAISTKVPAKDMDLVNAYYDEFKERRITRLELVKRLRGIIGDKLLISTIMRLQHKLPPIARQDLPLSCSKKLQSKP</sequence>
<evidence type="ECO:0000256" key="2">
    <source>
        <dbReference type="ARBA" id="ARBA00022473"/>
    </source>
</evidence>
<feature type="domain" description="RST" evidence="6">
    <location>
        <begin position="483"/>
        <end position="554"/>
    </location>
</feature>
<dbReference type="Gene3D" id="3.90.228.10">
    <property type="match status" value="1"/>
</dbReference>
<dbReference type="SUPFAM" id="SSF56399">
    <property type="entry name" value="ADP-ribosylation"/>
    <property type="match status" value="1"/>
</dbReference>
<dbReference type="PROSITE" id="PS51059">
    <property type="entry name" value="PARP_CATALYTIC"/>
    <property type="match status" value="1"/>
</dbReference>
<evidence type="ECO:0000259" key="6">
    <source>
        <dbReference type="PROSITE" id="PS51879"/>
    </source>
</evidence>
<evidence type="ECO:0000313" key="7">
    <source>
        <dbReference type="EMBL" id="PKA53244.1"/>
    </source>
</evidence>
<dbReference type="Proteomes" id="UP000236161">
    <property type="component" value="Unassembled WGS sequence"/>
</dbReference>
<dbReference type="PANTHER" id="PTHR32263:SF5">
    <property type="entry name" value="INACTIVE POLY [ADP-RIBOSE] POLYMERASE SRO1-RELATED"/>
    <property type="match status" value="1"/>
</dbReference>
<dbReference type="PANTHER" id="PTHR32263">
    <property type="entry name" value="INACTIVE POLY [ADP-RIBOSE] POLYMERASE SRO4-RELATED"/>
    <property type="match status" value="1"/>
</dbReference>
<dbReference type="STRING" id="1088818.A0A2I0ACH1"/>
<dbReference type="GO" id="GO:0003950">
    <property type="term" value="F:NAD+ poly-ADP-ribosyltransferase activity"/>
    <property type="evidence" value="ECO:0007669"/>
    <property type="project" value="InterPro"/>
</dbReference>
<dbReference type="OrthoDB" id="6133115at2759"/>
<evidence type="ECO:0000256" key="4">
    <source>
        <dbReference type="ARBA" id="ARBA00023242"/>
    </source>
</evidence>
<dbReference type="Pfam" id="PF23467">
    <property type="entry name" value="WWE_5"/>
    <property type="match status" value="1"/>
</dbReference>
<keyword evidence="3" id="KW-0346">Stress response</keyword>
<evidence type="ECO:0000259" key="5">
    <source>
        <dbReference type="PROSITE" id="PS51059"/>
    </source>
</evidence>
<dbReference type="InterPro" id="IPR022003">
    <property type="entry name" value="RST"/>
</dbReference>
<dbReference type="Pfam" id="PF12174">
    <property type="entry name" value="RST"/>
    <property type="match status" value="1"/>
</dbReference>
<dbReference type="PROSITE" id="PS51879">
    <property type="entry name" value="RST"/>
    <property type="match status" value="1"/>
</dbReference>
<proteinExistence type="predicted"/>
<dbReference type="EMBL" id="KZ451999">
    <property type="protein sequence ID" value="PKA53244.1"/>
    <property type="molecule type" value="Genomic_DNA"/>
</dbReference>
<organism evidence="7 8">
    <name type="scientific">Apostasia shenzhenica</name>
    <dbReference type="NCBI Taxonomy" id="1088818"/>
    <lineage>
        <taxon>Eukaryota</taxon>
        <taxon>Viridiplantae</taxon>
        <taxon>Streptophyta</taxon>
        <taxon>Embryophyta</taxon>
        <taxon>Tracheophyta</taxon>
        <taxon>Spermatophyta</taxon>
        <taxon>Magnoliopsida</taxon>
        <taxon>Liliopsida</taxon>
        <taxon>Asparagales</taxon>
        <taxon>Orchidaceae</taxon>
        <taxon>Apostasioideae</taxon>
        <taxon>Apostasia</taxon>
    </lineage>
</organism>
<evidence type="ECO:0000256" key="1">
    <source>
        <dbReference type="ARBA" id="ARBA00004123"/>
    </source>
</evidence>
<evidence type="ECO:0000256" key="3">
    <source>
        <dbReference type="ARBA" id="ARBA00023016"/>
    </source>
</evidence>
<keyword evidence="2" id="KW-0217">Developmental protein</keyword>
<gene>
    <name evidence="7" type="primary">RCD1</name>
    <name evidence="7" type="ORF">AXF42_Ash009974</name>
</gene>
<dbReference type="GO" id="GO:0005634">
    <property type="term" value="C:nucleus"/>
    <property type="evidence" value="ECO:0007669"/>
    <property type="project" value="UniProtKB-SubCell"/>
</dbReference>
<dbReference type="InterPro" id="IPR012317">
    <property type="entry name" value="Poly(ADP-ribose)pol_cat_dom"/>
</dbReference>
<reference evidence="7 8" key="1">
    <citation type="journal article" date="2017" name="Nature">
        <title>The Apostasia genome and the evolution of orchids.</title>
        <authorList>
            <person name="Zhang G.Q."/>
            <person name="Liu K.W."/>
            <person name="Li Z."/>
            <person name="Lohaus R."/>
            <person name="Hsiao Y.Y."/>
            <person name="Niu S.C."/>
            <person name="Wang J.Y."/>
            <person name="Lin Y.C."/>
            <person name="Xu Q."/>
            <person name="Chen L.J."/>
            <person name="Yoshida K."/>
            <person name="Fujiwara S."/>
            <person name="Wang Z.W."/>
            <person name="Zhang Y.Q."/>
            <person name="Mitsuda N."/>
            <person name="Wang M."/>
            <person name="Liu G.H."/>
            <person name="Pecoraro L."/>
            <person name="Huang H.X."/>
            <person name="Xiao X.J."/>
            <person name="Lin M."/>
            <person name="Wu X.Y."/>
            <person name="Wu W.L."/>
            <person name="Chen Y.Y."/>
            <person name="Chang S.B."/>
            <person name="Sakamoto S."/>
            <person name="Ohme-Takagi M."/>
            <person name="Yagi M."/>
            <person name="Zeng S.J."/>
            <person name="Shen C.Y."/>
            <person name="Yeh C.M."/>
            <person name="Luo Y.B."/>
            <person name="Tsai W.C."/>
            <person name="Van de Peer Y."/>
            <person name="Liu Z.J."/>
        </authorList>
    </citation>
    <scope>NUCLEOTIDE SEQUENCE [LARGE SCALE GENOMIC DNA]</scope>
    <source>
        <strain evidence="8">cv. Shenzhen</strain>
        <tissue evidence="7">Stem</tissue>
    </source>
</reference>
<protein>
    <submittedName>
        <fullName evidence="7">Inactive poly [ADP-ribose] polymerase RCD1</fullName>
    </submittedName>
</protein>
<keyword evidence="4" id="KW-0539">Nucleus</keyword>
<accession>A0A2I0ACH1</accession>
<feature type="domain" description="PARP catalytic" evidence="5">
    <location>
        <begin position="212"/>
        <end position="434"/>
    </location>
</feature>
<dbReference type="InterPro" id="IPR057823">
    <property type="entry name" value="WWE_RCD1"/>
</dbReference>
<name>A0A2I0ACH1_9ASPA</name>
<dbReference type="InterPro" id="IPR044964">
    <property type="entry name" value="RCD1/SRO1-5"/>
</dbReference>
<evidence type="ECO:0000313" key="8">
    <source>
        <dbReference type="Proteomes" id="UP000236161"/>
    </source>
</evidence>
<dbReference type="AlphaFoldDB" id="A0A2I0ACH1"/>
<keyword evidence="8" id="KW-1185">Reference proteome</keyword>